<dbReference type="KEGG" id="pseg:D3H65_07890"/>
<name>A0A3B7MQM9_9BACT</name>
<feature type="domain" description="Secretion system C-terminal sorting" evidence="2">
    <location>
        <begin position="729"/>
        <end position="798"/>
    </location>
</feature>
<sequence length="805" mass="82501">MLKLYPSVKRCAILLFSAFIASPAFTATFTVTNTNSSGAGSLAQAITDANNNAGPDDIQFNIAGAGPFTINLAAALPVIGAGGLTINGYTQTGAVQGLIATRTIQININAAGAGGNAFTIDADNVTIAGLAIYSAPGYGIKVNPNGVDNVNIWGNYIGTNSTGLATGLGNIAGGIDVNNGSSFTPSTNIIVGTNGDGTNDANEGNLITSSASPTTNNGDGVLFWRCTGSIIAGNIIGLDKNGSGTGFGHSRDGVIITVFSTNNTIGTNGNGTSDALEKNIICANAGRGILVGASSNNNVIAGNSIGIDGTNGPAGNGTQGIEILNSSNNRIGTDGIGANGDEGNAISDNGQAGIRINSASFFGFEASSNDNTIAGNFIGIFGNGGNGIELLASFSPFTVNNNIIGSNRDGTGDVDEGNTIINNTLNGIFASMPGAGTAITGNKFSGNAIYDNGLLGIDLAGGTEVSGVTANDDGDADAGANDLLNAPVITSIQIDGSDVVITGYSRPNSIIEFYIPDAAPTPNPLPGGFTKSFGQGETYVTRAREGATFNGITDTDAGTGSYTGAEEGVGGAGTITENKFSFRIPLASIPVTITAGTRLTSIASLNPFGAGSTSEFGGVSVASNLPVHFTSFNGRVKDGQSLLTWTTAEEQNNSYFEVQKSANGSTYTSIGKVSPKGGHTNQYEFTDGSTLASINYYRLKQVDLDGRFMYSKVLILRNNLEKFSVKAGPNPFAGNISLFYQLEKDEALQIRLYDQGGRTVKQYTTRGGAGVNTYNITDLNNLPKGNYTLELTGETVKHRQQVIKQ</sequence>
<dbReference type="InterPro" id="IPR011050">
    <property type="entry name" value="Pectin_lyase_fold/virulence"/>
</dbReference>
<dbReference type="AlphaFoldDB" id="A0A3B7MQM9"/>
<dbReference type="Gene3D" id="2.160.20.10">
    <property type="entry name" value="Single-stranded right-handed beta-helix, Pectin lyase-like"/>
    <property type="match status" value="1"/>
</dbReference>
<evidence type="ECO:0000259" key="2">
    <source>
        <dbReference type="Pfam" id="PF18962"/>
    </source>
</evidence>
<dbReference type="RefSeq" id="WP_119049775.1">
    <property type="nucleotide sequence ID" value="NZ_CP032157.1"/>
</dbReference>
<dbReference type="SUPFAM" id="SSF51126">
    <property type="entry name" value="Pectin lyase-like"/>
    <property type="match status" value="1"/>
</dbReference>
<feature type="chain" id="PRO_5017701662" evidence="1">
    <location>
        <begin position="27"/>
        <end position="805"/>
    </location>
</feature>
<feature type="signal peptide" evidence="1">
    <location>
        <begin position="1"/>
        <end position="26"/>
    </location>
</feature>
<proteinExistence type="predicted"/>
<evidence type="ECO:0000313" key="3">
    <source>
        <dbReference type="EMBL" id="AXY73905.1"/>
    </source>
</evidence>
<dbReference type="Pfam" id="PF18962">
    <property type="entry name" value="Por_Secre_tail"/>
    <property type="match status" value="1"/>
</dbReference>
<gene>
    <name evidence="3" type="ORF">D3H65_07890</name>
</gene>
<dbReference type="OrthoDB" id="642696at2"/>
<dbReference type="Proteomes" id="UP000263900">
    <property type="component" value="Chromosome"/>
</dbReference>
<organism evidence="3 4">
    <name type="scientific">Paraflavitalea soli</name>
    <dbReference type="NCBI Taxonomy" id="2315862"/>
    <lineage>
        <taxon>Bacteria</taxon>
        <taxon>Pseudomonadati</taxon>
        <taxon>Bacteroidota</taxon>
        <taxon>Chitinophagia</taxon>
        <taxon>Chitinophagales</taxon>
        <taxon>Chitinophagaceae</taxon>
        <taxon>Paraflavitalea</taxon>
    </lineage>
</organism>
<dbReference type="InterPro" id="IPR012334">
    <property type="entry name" value="Pectin_lyas_fold"/>
</dbReference>
<accession>A0A3B7MQM9</accession>
<evidence type="ECO:0000256" key="1">
    <source>
        <dbReference type="SAM" id="SignalP"/>
    </source>
</evidence>
<reference evidence="3 4" key="1">
    <citation type="submission" date="2018-09" db="EMBL/GenBank/DDBJ databases">
        <title>Genome sequencing of strain 6GH32-13.</title>
        <authorList>
            <person name="Weon H.-Y."/>
            <person name="Heo J."/>
            <person name="Kwon S.-W."/>
        </authorList>
    </citation>
    <scope>NUCLEOTIDE SEQUENCE [LARGE SCALE GENOMIC DNA]</scope>
    <source>
        <strain evidence="3 4">5GH32-13</strain>
    </source>
</reference>
<dbReference type="InterPro" id="IPR026444">
    <property type="entry name" value="Secre_tail"/>
</dbReference>
<keyword evidence="1" id="KW-0732">Signal</keyword>
<evidence type="ECO:0000313" key="4">
    <source>
        <dbReference type="Proteomes" id="UP000263900"/>
    </source>
</evidence>
<keyword evidence="4" id="KW-1185">Reference proteome</keyword>
<dbReference type="NCBIfam" id="TIGR04183">
    <property type="entry name" value="Por_Secre_tail"/>
    <property type="match status" value="1"/>
</dbReference>
<protein>
    <submittedName>
        <fullName evidence="3">T9SS C-terminal target domain-containing protein</fullName>
    </submittedName>
</protein>
<dbReference type="EMBL" id="CP032157">
    <property type="protein sequence ID" value="AXY73905.1"/>
    <property type="molecule type" value="Genomic_DNA"/>
</dbReference>